<proteinExistence type="predicted"/>
<reference evidence="3 4" key="1">
    <citation type="submission" date="2024-05" db="EMBL/GenBank/DDBJ databases">
        <title>Roseateles sp. 2.12 16S ribosomal RNA gene Genome sequencing and assembly.</title>
        <authorList>
            <person name="Woo H."/>
        </authorList>
    </citation>
    <scope>NUCLEOTIDE SEQUENCE [LARGE SCALE GENOMIC DNA]</scope>
    <source>
        <strain evidence="3 4">2.12</strain>
    </source>
</reference>
<dbReference type="SFLD" id="SFLDS00019">
    <property type="entry name" value="Glutathione_Transferase_(cytos"/>
    <property type="match status" value="1"/>
</dbReference>
<dbReference type="PROSITE" id="PS50404">
    <property type="entry name" value="GST_NTER"/>
    <property type="match status" value="1"/>
</dbReference>
<feature type="domain" description="GST C-terminal" evidence="2">
    <location>
        <begin position="99"/>
        <end position="217"/>
    </location>
</feature>
<dbReference type="EMBL" id="JBDPZC010000001">
    <property type="protein sequence ID" value="MEO3711152.1"/>
    <property type="molecule type" value="Genomic_DNA"/>
</dbReference>
<comment type="caution">
    <text evidence="3">The sequence shown here is derived from an EMBL/GenBank/DDBJ whole genome shotgun (WGS) entry which is preliminary data.</text>
</comment>
<evidence type="ECO:0000259" key="2">
    <source>
        <dbReference type="PROSITE" id="PS50405"/>
    </source>
</evidence>
<gene>
    <name evidence="3" type="ORF">ABDJ40_00060</name>
</gene>
<dbReference type="Pfam" id="PF13409">
    <property type="entry name" value="GST_N_2"/>
    <property type="match status" value="1"/>
</dbReference>
<dbReference type="InterPro" id="IPR004046">
    <property type="entry name" value="GST_C"/>
</dbReference>
<dbReference type="InterPro" id="IPR036249">
    <property type="entry name" value="Thioredoxin-like_sf"/>
</dbReference>
<organism evidence="3 4">
    <name type="scientific">Roseateles flavus</name>
    <dbReference type="NCBI Taxonomy" id="3149041"/>
    <lineage>
        <taxon>Bacteria</taxon>
        <taxon>Pseudomonadati</taxon>
        <taxon>Pseudomonadota</taxon>
        <taxon>Betaproteobacteria</taxon>
        <taxon>Burkholderiales</taxon>
        <taxon>Sphaerotilaceae</taxon>
        <taxon>Roseateles</taxon>
    </lineage>
</organism>
<dbReference type="InterPro" id="IPR040079">
    <property type="entry name" value="Glutathione_S-Trfase"/>
</dbReference>
<evidence type="ECO:0000313" key="4">
    <source>
        <dbReference type="Proteomes" id="UP001462640"/>
    </source>
</evidence>
<dbReference type="Gene3D" id="3.40.30.10">
    <property type="entry name" value="Glutaredoxin"/>
    <property type="match status" value="1"/>
</dbReference>
<name>A0ABV0G7X5_9BURK</name>
<dbReference type="Gene3D" id="1.20.1050.10">
    <property type="match status" value="1"/>
</dbReference>
<evidence type="ECO:0000259" key="1">
    <source>
        <dbReference type="PROSITE" id="PS50404"/>
    </source>
</evidence>
<protein>
    <submittedName>
        <fullName evidence="3">Glutathione S-transferase</fullName>
    </submittedName>
</protein>
<keyword evidence="4" id="KW-1185">Reference proteome</keyword>
<dbReference type="SUPFAM" id="SSF47616">
    <property type="entry name" value="GST C-terminal domain-like"/>
    <property type="match status" value="1"/>
</dbReference>
<dbReference type="InterPro" id="IPR010987">
    <property type="entry name" value="Glutathione-S-Trfase_C-like"/>
</dbReference>
<dbReference type="PROSITE" id="PS50405">
    <property type="entry name" value="GST_CTER"/>
    <property type="match status" value="1"/>
</dbReference>
<evidence type="ECO:0000313" key="3">
    <source>
        <dbReference type="EMBL" id="MEO3711152.1"/>
    </source>
</evidence>
<dbReference type="RefSeq" id="WP_347604405.1">
    <property type="nucleotide sequence ID" value="NZ_JBDPZC010000001.1"/>
</dbReference>
<dbReference type="Proteomes" id="UP001462640">
    <property type="component" value="Unassembled WGS sequence"/>
</dbReference>
<sequence length="217" mass="23406">MSSPSTAATNSTPARLHGFALSGHVHRVRLLLSLLGLPWEERELDLRQGEQRRPEFLALNPLGQVPVLEIDGQVLSDSNAILVYLALRHDPRRQWLPESPVQQAAVQRWLSLAAGPLAHGPAAARAAALFGRPPVPQAPALAERLFGAMEQQLARQPWLAAPHPTLADLALYAYTARAPEGGLSLAPYGHIRRWLAAVEALPGFVPMPVAPGLEALS</sequence>
<dbReference type="Pfam" id="PF00043">
    <property type="entry name" value="GST_C"/>
    <property type="match status" value="1"/>
</dbReference>
<dbReference type="InterPro" id="IPR036282">
    <property type="entry name" value="Glutathione-S-Trfase_C_sf"/>
</dbReference>
<feature type="domain" description="GST N-terminal" evidence="1">
    <location>
        <begin position="12"/>
        <end position="93"/>
    </location>
</feature>
<dbReference type="InterPro" id="IPR004045">
    <property type="entry name" value="Glutathione_S-Trfase_N"/>
</dbReference>
<accession>A0ABV0G7X5</accession>
<dbReference type="SUPFAM" id="SSF52833">
    <property type="entry name" value="Thioredoxin-like"/>
    <property type="match status" value="1"/>
</dbReference>
<dbReference type="PANTHER" id="PTHR44051:SF2">
    <property type="entry name" value="HYPOTHETICAL GLUTATHIONE S-TRANSFERASE LIKE PROTEIN"/>
    <property type="match status" value="1"/>
</dbReference>
<dbReference type="CDD" id="cd03056">
    <property type="entry name" value="GST_N_4"/>
    <property type="match status" value="1"/>
</dbReference>
<dbReference type="SFLD" id="SFLDG00358">
    <property type="entry name" value="Main_(cytGST)"/>
    <property type="match status" value="1"/>
</dbReference>
<dbReference type="PANTHER" id="PTHR44051">
    <property type="entry name" value="GLUTATHIONE S-TRANSFERASE-RELATED"/>
    <property type="match status" value="1"/>
</dbReference>